<feature type="binding site" evidence="12">
    <location>
        <position position="237"/>
    </location>
    <ligand>
        <name>Fe cation</name>
        <dbReference type="ChEBI" id="CHEBI:24875"/>
        <label>2</label>
    </ligand>
</feature>
<feature type="binding site" evidence="12">
    <location>
        <position position="189"/>
    </location>
    <ligand>
        <name>Fe cation</name>
        <dbReference type="ChEBI" id="CHEBI:24875"/>
        <label>1</label>
    </ligand>
</feature>
<evidence type="ECO:0000313" key="14">
    <source>
        <dbReference type="EMBL" id="EXX51119.1"/>
    </source>
</evidence>
<keyword evidence="6 12" id="KW-0479">Metal-binding</keyword>
<comment type="cofactor">
    <cofactor evidence="12 13">
        <name>Fe cation</name>
        <dbReference type="ChEBI" id="CHEBI:24875"/>
    </cofactor>
    <text evidence="12 13">Binds 2 iron ions per subunit.</text>
</comment>
<reference evidence="14 15" key="1">
    <citation type="submission" date="2014-02" db="EMBL/GenBank/DDBJ databases">
        <title>Single nucleus genome sequencing reveals high similarity among nuclei of an endomycorrhizal fungus.</title>
        <authorList>
            <person name="Lin K."/>
            <person name="Geurts R."/>
            <person name="Zhang Z."/>
            <person name="Limpens E."/>
            <person name="Saunders D.G."/>
            <person name="Mu D."/>
            <person name="Pang E."/>
            <person name="Cao H."/>
            <person name="Cha H."/>
            <person name="Lin T."/>
            <person name="Zhou Q."/>
            <person name="Shang Y."/>
            <person name="Li Y."/>
            <person name="Ivanov S."/>
            <person name="Sharma T."/>
            <person name="Velzen R.V."/>
            <person name="Ruijter N.D."/>
            <person name="Aanen D.K."/>
            <person name="Win J."/>
            <person name="Kamoun S."/>
            <person name="Bisseling T."/>
            <person name="Huang S."/>
        </authorList>
    </citation>
    <scope>NUCLEOTIDE SEQUENCE [LARGE SCALE GENOMIC DNA]</scope>
    <source>
        <strain evidence="15">DAOM197198w</strain>
    </source>
</reference>
<dbReference type="Proteomes" id="UP000022910">
    <property type="component" value="Unassembled WGS sequence"/>
</dbReference>
<keyword evidence="15" id="KW-1185">Reference proteome</keyword>
<dbReference type="EC" id="1.-.-.-" evidence="13"/>
<dbReference type="PANTHER" id="PTHR31803">
    <property type="entry name" value="ALTERNATIVE OXIDASE"/>
    <property type="match status" value="1"/>
</dbReference>
<keyword evidence="7 13" id="KW-0249">Electron transport</keyword>
<evidence type="ECO:0000256" key="13">
    <source>
        <dbReference type="RuleBase" id="RU003779"/>
    </source>
</evidence>
<dbReference type="GO" id="GO:0009916">
    <property type="term" value="F:alternative oxidase activity"/>
    <property type="evidence" value="ECO:0007669"/>
    <property type="project" value="UniProtKB-UniRule"/>
</dbReference>
<feature type="binding site" evidence="12">
    <location>
        <position position="290"/>
    </location>
    <ligand>
        <name>Fe cation</name>
        <dbReference type="ChEBI" id="CHEBI:24875"/>
        <label>2</label>
    </ligand>
</feature>
<dbReference type="Gene3D" id="1.20.1260.140">
    <property type="entry name" value="Alternative oxidase"/>
    <property type="match status" value="1"/>
</dbReference>
<dbReference type="Pfam" id="PF01786">
    <property type="entry name" value="AOX"/>
    <property type="match status" value="1"/>
</dbReference>
<feature type="binding site" evidence="12">
    <location>
        <position position="290"/>
    </location>
    <ligand>
        <name>Fe cation</name>
        <dbReference type="ChEBI" id="CHEBI:24875"/>
        <label>1</label>
    </ligand>
</feature>
<keyword evidence="9 13" id="KW-0560">Oxidoreductase</keyword>
<protein>
    <recommendedName>
        <fullName evidence="13">Alternative oxidase</fullName>
        <ecNumber evidence="13">1.-.-.-</ecNumber>
    </recommendedName>
</protein>
<keyword evidence="11 13" id="KW-0472">Membrane</keyword>
<dbReference type="GO" id="GO:0046872">
    <property type="term" value="F:metal ion binding"/>
    <property type="evidence" value="ECO:0007669"/>
    <property type="project" value="UniProtKB-UniRule"/>
</dbReference>
<dbReference type="InterPro" id="IPR002680">
    <property type="entry name" value="AOX"/>
</dbReference>
<evidence type="ECO:0000256" key="9">
    <source>
        <dbReference type="ARBA" id="ARBA00023002"/>
    </source>
</evidence>
<dbReference type="EMBL" id="JEMT01029717">
    <property type="protein sequence ID" value="EXX51119.1"/>
    <property type="molecule type" value="Genomic_DNA"/>
</dbReference>
<keyword evidence="5 13" id="KW-0812">Transmembrane</keyword>
<evidence type="ECO:0000256" key="12">
    <source>
        <dbReference type="PIRSR" id="PIRSR005229-1"/>
    </source>
</evidence>
<feature type="binding site" evidence="12">
    <location>
        <position position="147"/>
    </location>
    <ligand>
        <name>Fe cation</name>
        <dbReference type="ChEBI" id="CHEBI:24875"/>
        <label>1</label>
    </ligand>
</feature>
<evidence type="ECO:0000256" key="7">
    <source>
        <dbReference type="ARBA" id="ARBA00022982"/>
    </source>
</evidence>
<name>A0A015J8E2_RHIIW</name>
<dbReference type="SMR" id="A0A015J8E2"/>
<dbReference type="AlphaFoldDB" id="A0A015J8E2"/>
<comment type="subcellular location">
    <subcellularLocation>
        <location evidence="1">Membrane</location>
    </subcellularLocation>
</comment>
<organism evidence="14 15">
    <name type="scientific">Rhizophagus irregularis (strain DAOM 197198w)</name>
    <name type="common">Glomus intraradices</name>
    <dbReference type="NCBI Taxonomy" id="1432141"/>
    <lineage>
        <taxon>Eukaryota</taxon>
        <taxon>Fungi</taxon>
        <taxon>Fungi incertae sedis</taxon>
        <taxon>Mucoromycota</taxon>
        <taxon>Glomeromycotina</taxon>
        <taxon>Glomeromycetes</taxon>
        <taxon>Glomerales</taxon>
        <taxon>Glomeraceae</taxon>
        <taxon>Rhizophagus</taxon>
    </lineage>
</organism>
<evidence type="ECO:0000256" key="10">
    <source>
        <dbReference type="ARBA" id="ARBA00023004"/>
    </source>
</evidence>
<evidence type="ECO:0000313" key="15">
    <source>
        <dbReference type="Proteomes" id="UP000022910"/>
    </source>
</evidence>
<accession>A0A015J8E2</accession>
<dbReference type="PANTHER" id="PTHR31803:SF3">
    <property type="entry name" value="ALTERNATIVE OXIDASE"/>
    <property type="match status" value="1"/>
</dbReference>
<dbReference type="PIRSF" id="PIRSF005229">
    <property type="entry name" value="AOX"/>
    <property type="match status" value="1"/>
</dbReference>
<feature type="binding site" evidence="12">
    <location>
        <position position="293"/>
    </location>
    <ligand>
        <name>Fe cation</name>
        <dbReference type="ChEBI" id="CHEBI:24875"/>
        <label>2</label>
    </ligand>
</feature>
<dbReference type="GO" id="GO:0010230">
    <property type="term" value="P:alternative respiration"/>
    <property type="evidence" value="ECO:0007669"/>
    <property type="project" value="TreeGrafter"/>
</dbReference>
<evidence type="ECO:0000256" key="2">
    <source>
        <dbReference type="ARBA" id="ARBA00008388"/>
    </source>
</evidence>
<dbReference type="STRING" id="1432141.A0A015J8E2"/>
<evidence type="ECO:0000256" key="3">
    <source>
        <dbReference type="ARBA" id="ARBA00022448"/>
    </source>
</evidence>
<dbReference type="GO" id="GO:0005739">
    <property type="term" value="C:mitochondrion"/>
    <property type="evidence" value="ECO:0007669"/>
    <property type="project" value="TreeGrafter"/>
</dbReference>
<dbReference type="HOGENOM" id="CLU_809297_0_0_1"/>
<dbReference type="GO" id="GO:0098803">
    <property type="term" value="C:respiratory chain complex"/>
    <property type="evidence" value="ECO:0007669"/>
    <property type="project" value="UniProtKB-UniRule"/>
</dbReference>
<dbReference type="GO" id="GO:0016020">
    <property type="term" value="C:membrane"/>
    <property type="evidence" value="ECO:0007669"/>
    <property type="project" value="UniProtKB-SubCell"/>
</dbReference>
<sequence length="343" mass="40069">MIRSVFRNTFLRNTTTFTETAVNNAGHYHKSILPQNSMFLLTRAFTIHASRMQSANATINGKEPDVIHQIPEDLFYLHHPKPVRHEILESKTPLDSKALENIDISPDLHRQPVTWSDKIAFYTVRILRIPTDWFFKKKYIHRAVMLETVAAVPGMVGATIRHLRSLRKLQHDGGWIDHLLHEAENERMHLMTWMRISQPNWWERSLITLVQGGFYNMFFMLYLISPRTAHRVVGYLEEEAIVSYNSFLKEIDNGNLENSKNVPDIAIDYWNLDKNTATLRDVVLAVRADEATHRDTNHHFADRILVGHEDLREDIKRAFEDHDKTKKMAGLTNEAPEKWKWSK</sequence>
<feature type="binding site" evidence="12">
    <location>
        <position position="186"/>
    </location>
    <ligand>
        <name>Fe cation</name>
        <dbReference type="ChEBI" id="CHEBI:24875"/>
        <label>1</label>
    </ligand>
</feature>
<comment type="similarity">
    <text evidence="2 13">Belongs to the alternative oxidase family.</text>
</comment>
<evidence type="ECO:0000256" key="4">
    <source>
        <dbReference type="ARBA" id="ARBA00022660"/>
    </source>
</evidence>
<evidence type="ECO:0000256" key="1">
    <source>
        <dbReference type="ARBA" id="ARBA00004370"/>
    </source>
</evidence>
<evidence type="ECO:0000256" key="5">
    <source>
        <dbReference type="ARBA" id="ARBA00022692"/>
    </source>
</evidence>
<evidence type="ECO:0000256" key="6">
    <source>
        <dbReference type="ARBA" id="ARBA00022723"/>
    </source>
</evidence>
<evidence type="ECO:0000256" key="8">
    <source>
        <dbReference type="ARBA" id="ARBA00022989"/>
    </source>
</evidence>
<comment type="caution">
    <text evidence="14">The sequence shown here is derived from an EMBL/GenBank/DDBJ whole genome shotgun (WGS) entry which is preliminary data.</text>
</comment>
<keyword evidence="4 13" id="KW-0679">Respiratory chain</keyword>
<dbReference type="InterPro" id="IPR038659">
    <property type="entry name" value="AOX_sf"/>
</dbReference>
<evidence type="ECO:0000256" key="11">
    <source>
        <dbReference type="ARBA" id="ARBA00023136"/>
    </source>
</evidence>
<proteinExistence type="inferred from homology"/>
<keyword evidence="10 12" id="KW-0408">Iron</keyword>
<dbReference type="OMA" id="RMHLMIF"/>
<dbReference type="OrthoDB" id="16906at2759"/>
<keyword evidence="3" id="KW-0813">Transport</keyword>
<feature type="binding site" evidence="12">
    <location>
        <position position="186"/>
    </location>
    <ligand>
        <name>Fe cation</name>
        <dbReference type="ChEBI" id="CHEBI:24875"/>
        <label>2</label>
    </ligand>
</feature>
<gene>
    <name evidence="14" type="ORF">RirG_264400</name>
</gene>
<dbReference type="CDD" id="cd01053">
    <property type="entry name" value="AOX"/>
    <property type="match status" value="1"/>
</dbReference>
<keyword evidence="8" id="KW-1133">Transmembrane helix</keyword>